<dbReference type="InterPro" id="IPR038404">
    <property type="entry name" value="TRAP_DctP_sf"/>
</dbReference>
<dbReference type="Pfam" id="PF03480">
    <property type="entry name" value="DctP"/>
    <property type="match status" value="1"/>
</dbReference>
<gene>
    <name evidence="3" type="ORF">NCTC12722_00992</name>
</gene>
<evidence type="ECO:0000256" key="2">
    <source>
        <dbReference type="SAM" id="SignalP"/>
    </source>
</evidence>
<dbReference type="AlphaFoldDB" id="A0A380W5R3"/>
<name>A0A380W5R3_AFIFE</name>
<accession>A0A380W5R3</accession>
<organism evidence="3 4">
    <name type="scientific">Afipia felis</name>
    <name type="common">Cat scratch disease bacillus</name>
    <dbReference type="NCBI Taxonomy" id="1035"/>
    <lineage>
        <taxon>Bacteria</taxon>
        <taxon>Pseudomonadati</taxon>
        <taxon>Pseudomonadota</taxon>
        <taxon>Alphaproteobacteria</taxon>
        <taxon>Hyphomicrobiales</taxon>
        <taxon>Nitrobacteraceae</taxon>
        <taxon>Afipia</taxon>
    </lineage>
</organism>
<proteinExistence type="predicted"/>
<sequence length="331" mass="35613">MLRYGALSLALAVSAVANASAQEKITLSLATWGASSHPQVKVYAHVFMDEVKKRTNGQVEWKFFPDDTLVKQAFVPSAVPGGQVDISLTTLDSWAGRIPQVSIAASPLWTLTMEDSQKALAPGQPLFVYFDKLMAKQNTKLLALFDIGAPAFFCKFACLLPESMKGHTMRGYSKGASESMKAVGIAPVTMGVADVYSALQRGAIDGALGGLQGAYGLKHFEVTDHVLGSGGMLGALVNGFLMNKSRFEKLPANVQKALLEANVVASEANNKELDRSYKAYLADLKAKGLTVNVLTPGTPEWKAWSDALKEHREDLTKKFPPELVAMMKSGS</sequence>
<protein>
    <submittedName>
        <fullName evidence="3">TRAP-type mannitol/chloroaromatic compound transport system, periplasmic component</fullName>
    </submittedName>
</protein>
<dbReference type="EMBL" id="UIGB01000001">
    <property type="protein sequence ID" value="SUU83813.1"/>
    <property type="molecule type" value="Genomic_DNA"/>
</dbReference>
<dbReference type="PANTHER" id="PTHR33376">
    <property type="match status" value="1"/>
</dbReference>
<dbReference type="PANTHER" id="PTHR33376:SF15">
    <property type="entry name" value="BLL6794 PROTEIN"/>
    <property type="match status" value="1"/>
</dbReference>
<keyword evidence="1 2" id="KW-0732">Signal</keyword>
<dbReference type="Gene3D" id="3.40.190.170">
    <property type="entry name" value="Bacterial extracellular solute-binding protein, family 7"/>
    <property type="match status" value="1"/>
</dbReference>
<evidence type="ECO:0000313" key="4">
    <source>
        <dbReference type="Proteomes" id="UP000254343"/>
    </source>
</evidence>
<dbReference type="GO" id="GO:0055085">
    <property type="term" value="P:transmembrane transport"/>
    <property type="evidence" value="ECO:0007669"/>
    <property type="project" value="InterPro"/>
</dbReference>
<evidence type="ECO:0000313" key="3">
    <source>
        <dbReference type="EMBL" id="SUU83813.1"/>
    </source>
</evidence>
<reference evidence="3 4" key="1">
    <citation type="submission" date="2018-06" db="EMBL/GenBank/DDBJ databases">
        <authorList>
            <consortium name="Pathogen Informatics"/>
            <person name="Doyle S."/>
        </authorList>
    </citation>
    <scope>NUCLEOTIDE SEQUENCE [LARGE SCALE GENOMIC DNA]</scope>
    <source>
        <strain evidence="3 4">NCTC12722</strain>
    </source>
</reference>
<dbReference type="OrthoDB" id="7822595at2"/>
<dbReference type="NCBIfam" id="NF037995">
    <property type="entry name" value="TRAP_S1"/>
    <property type="match status" value="1"/>
</dbReference>
<evidence type="ECO:0000256" key="1">
    <source>
        <dbReference type="ARBA" id="ARBA00022729"/>
    </source>
</evidence>
<feature type="chain" id="PRO_5017069940" evidence="2">
    <location>
        <begin position="20"/>
        <end position="331"/>
    </location>
</feature>
<feature type="signal peptide" evidence="2">
    <location>
        <begin position="1"/>
        <end position="19"/>
    </location>
</feature>
<dbReference type="InterPro" id="IPR018389">
    <property type="entry name" value="DctP_fam"/>
</dbReference>
<dbReference type="Proteomes" id="UP000254343">
    <property type="component" value="Unassembled WGS sequence"/>
</dbReference>
<dbReference type="RefSeq" id="WP_002718592.1">
    <property type="nucleotide sequence ID" value="NZ_UFSI01000001.1"/>
</dbReference>